<dbReference type="Proteomes" id="UP001164539">
    <property type="component" value="Chromosome 9"/>
</dbReference>
<reference evidence="1 2" key="1">
    <citation type="journal article" date="2023" name="Science">
        <title>Complex scaffold remodeling in plant triterpene biosynthesis.</title>
        <authorList>
            <person name="De La Pena R."/>
            <person name="Hodgson H."/>
            <person name="Liu J.C."/>
            <person name="Stephenson M.J."/>
            <person name="Martin A.C."/>
            <person name="Owen C."/>
            <person name="Harkess A."/>
            <person name="Leebens-Mack J."/>
            <person name="Jimenez L.E."/>
            <person name="Osbourn A."/>
            <person name="Sattely E.S."/>
        </authorList>
    </citation>
    <scope>NUCLEOTIDE SEQUENCE [LARGE SCALE GENOMIC DNA]</scope>
    <source>
        <strain evidence="2">cv. JPN11</strain>
        <tissue evidence="1">Leaf</tissue>
    </source>
</reference>
<evidence type="ECO:0000313" key="2">
    <source>
        <dbReference type="Proteomes" id="UP001164539"/>
    </source>
</evidence>
<proteinExistence type="predicted"/>
<gene>
    <name evidence="1" type="ORF">OWV82_016839</name>
</gene>
<dbReference type="EMBL" id="CM051402">
    <property type="protein sequence ID" value="KAJ4710684.1"/>
    <property type="molecule type" value="Genomic_DNA"/>
</dbReference>
<name>A0ACC1XJ68_MELAZ</name>
<comment type="caution">
    <text evidence="1">The sequence shown here is derived from an EMBL/GenBank/DDBJ whole genome shotgun (WGS) entry which is preliminary data.</text>
</comment>
<organism evidence="1 2">
    <name type="scientific">Melia azedarach</name>
    <name type="common">Chinaberry tree</name>
    <dbReference type="NCBI Taxonomy" id="155640"/>
    <lineage>
        <taxon>Eukaryota</taxon>
        <taxon>Viridiplantae</taxon>
        <taxon>Streptophyta</taxon>
        <taxon>Embryophyta</taxon>
        <taxon>Tracheophyta</taxon>
        <taxon>Spermatophyta</taxon>
        <taxon>Magnoliopsida</taxon>
        <taxon>eudicotyledons</taxon>
        <taxon>Gunneridae</taxon>
        <taxon>Pentapetalae</taxon>
        <taxon>rosids</taxon>
        <taxon>malvids</taxon>
        <taxon>Sapindales</taxon>
        <taxon>Meliaceae</taxon>
        <taxon>Melia</taxon>
    </lineage>
</organism>
<evidence type="ECO:0000313" key="1">
    <source>
        <dbReference type="EMBL" id="KAJ4710684.1"/>
    </source>
</evidence>
<protein>
    <submittedName>
        <fullName evidence="1">GDSL esterase/lipase family</fullName>
    </submittedName>
</protein>
<accession>A0ACC1XJ68</accession>
<keyword evidence="2" id="KW-1185">Reference proteome</keyword>
<sequence>MGNFVFSAFPKPYRIREVEELKLVLCSKYLKGYAIKTKPKRNCMLTGMLQMLQSKLPGSAFALSDTFKFLLELKEQGQKYGINDTSNPCCPIEFEGSLYAVYSCMQKKRDSSHSDCQ</sequence>